<name>X1E3Z6_9ZZZZ</name>
<dbReference type="SUPFAM" id="SSF117281">
    <property type="entry name" value="Kelch motif"/>
    <property type="match status" value="1"/>
</dbReference>
<dbReference type="InterPro" id="IPR015915">
    <property type="entry name" value="Kelch-typ_b-propeller"/>
</dbReference>
<comment type="caution">
    <text evidence="1">The sequence shown here is derived from an EMBL/GenBank/DDBJ whole genome shotgun (WGS) entry which is preliminary data.</text>
</comment>
<dbReference type="AlphaFoldDB" id="X1E3Z6"/>
<dbReference type="Gene3D" id="2.120.10.80">
    <property type="entry name" value="Kelch-type beta propeller"/>
    <property type="match status" value="1"/>
</dbReference>
<feature type="non-terminal residue" evidence="1">
    <location>
        <position position="190"/>
    </location>
</feature>
<reference evidence="1" key="1">
    <citation type="journal article" date="2014" name="Front. Microbiol.">
        <title>High frequency of phylogenetically diverse reductive dehalogenase-homologous genes in deep subseafloor sedimentary metagenomes.</title>
        <authorList>
            <person name="Kawai M."/>
            <person name="Futagami T."/>
            <person name="Toyoda A."/>
            <person name="Takaki Y."/>
            <person name="Nishi S."/>
            <person name="Hori S."/>
            <person name="Arai W."/>
            <person name="Tsubouchi T."/>
            <person name="Morono Y."/>
            <person name="Uchiyama I."/>
            <person name="Ito T."/>
            <person name="Fujiyama A."/>
            <person name="Inagaki F."/>
            <person name="Takami H."/>
        </authorList>
    </citation>
    <scope>NUCLEOTIDE SEQUENCE</scope>
    <source>
        <strain evidence="1">Expedition CK06-06</strain>
    </source>
</reference>
<dbReference type="EMBL" id="BART01035504">
    <property type="protein sequence ID" value="GAH15125.1"/>
    <property type="molecule type" value="Genomic_DNA"/>
</dbReference>
<organism evidence="1">
    <name type="scientific">marine sediment metagenome</name>
    <dbReference type="NCBI Taxonomy" id="412755"/>
    <lineage>
        <taxon>unclassified sequences</taxon>
        <taxon>metagenomes</taxon>
        <taxon>ecological metagenomes</taxon>
    </lineage>
</organism>
<gene>
    <name evidence="1" type="ORF">S01H4_60269</name>
</gene>
<dbReference type="InterPro" id="IPR052392">
    <property type="entry name" value="Kelch-BTB_domain-containing"/>
</dbReference>
<sequence>FLIWQNNNINRAMANQPIIDEGQRWQYKAPLSEARKGLALSTYGGYIFAIGGETEREVTGLVERYDPNIDTWTNLKSKPVPVSEASAAVIGGKIYVPGGRTSSNEVSNVLEIYSPSEDQWESGAELPTGLSAYGMVSFEGQLYLFGGWTGSRVVDSVYRYDPETDSWQELTSMPTARAYTGVSIIEKSSP</sequence>
<proteinExistence type="predicted"/>
<dbReference type="PANTHER" id="PTHR46375">
    <property type="entry name" value="KELCH REPEAT AND BTB DOMAIN-CONTAINING PROTEIN 13-RELATED"/>
    <property type="match status" value="1"/>
</dbReference>
<feature type="non-terminal residue" evidence="1">
    <location>
        <position position="1"/>
    </location>
</feature>
<dbReference type="InterPro" id="IPR006652">
    <property type="entry name" value="Kelch_1"/>
</dbReference>
<dbReference type="PANTHER" id="PTHR46375:SF3">
    <property type="entry name" value="KELCH REPEAT AND BTB DOMAIN-CONTAINING PROTEIN 13"/>
    <property type="match status" value="1"/>
</dbReference>
<evidence type="ECO:0008006" key="2">
    <source>
        <dbReference type="Google" id="ProtNLM"/>
    </source>
</evidence>
<dbReference type="SMART" id="SM00612">
    <property type="entry name" value="Kelch"/>
    <property type="match status" value="3"/>
</dbReference>
<accession>X1E3Z6</accession>
<dbReference type="Pfam" id="PF24681">
    <property type="entry name" value="Kelch_KLHDC2_KLHL20_DRC7"/>
    <property type="match status" value="1"/>
</dbReference>
<evidence type="ECO:0000313" key="1">
    <source>
        <dbReference type="EMBL" id="GAH15125.1"/>
    </source>
</evidence>
<protein>
    <recommendedName>
        <fullName evidence="2">Galactose oxidase</fullName>
    </recommendedName>
</protein>